<reference evidence="7 8" key="1">
    <citation type="journal article" date="2024" name="BMC Genomics">
        <title>Genome assembly of redclaw crayfish (Cherax quadricarinatus) provides insights into its immune adaptation and hypoxia tolerance.</title>
        <authorList>
            <person name="Liu Z."/>
            <person name="Zheng J."/>
            <person name="Li H."/>
            <person name="Fang K."/>
            <person name="Wang S."/>
            <person name="He J."/>
            <person name="Zhou D."/>
            <person name="Weng S."/>
            <person name="Chi M."/>
            <person name="Gu Z."/>
            <person name="He J."/>
            <person name="Li F."/>
            <person name="Wang M."/>
        </authorList>
    </citation>
    <scope>NUCLEOTIDE SEQUENCE [LARGE SCALE GENOMIC DNA]</scope>
    <source>
        <strain evidence="7">ZL_2023a</strain>
    </source>
</reference>
<dbReference type="EMBL" id="JARKIK010000084">
    <property type="protein sequence ID" value="KAK8724781.1"/>
    <property type="molecule type" value="Genomic_DNA"/>
</dbReference>
<gene>
    <name evidence="7" type="ORF">OTU49_010917</name>
</gene>
<dbReference type="Pfam" id="PF13906">
    <property type="entry name" value="AA_permease_C"/>
    <property type="match status" value="1"/>
</dbReference>
<evidence type="ECO:0000256" key="4">
    <source>
        <dbReference type="ARBA" id="ARBA00023136"/>
    </source>
</evidence>
<comment type="caution">
    <text evidence="7">The sequence shown here is derived from an EMBL/GenBank/DDBJ whole genome shotgun (WGS) entry which is preliminary data.</text>
</comment>
<keyword evidence="2 5" id="KW-0812">Transmembrane</keyword>
<feature type="transmembrane region" description="Helical" evidence="5">
    <location>
        <begin position="524"/>
        <end position="544"/>
    </location>
</feature>
<evidence type="ECO:0000256" key="1">
    <source>
        <dbReference type="ARBA" id="ARBA00004141"/>
    </source>
</evidence>
<dbReference type="GO" id="GO:0005886">
    <property type="term" value="C:plasma membrane"/>
    <property type="evidence" value="ECO:0007669"/>
    <property type="project" value="TreeGrafter"/>
</dbReference>
<feature type="transmembrane region" description="Helical" evidence="5">
    <location>
        <begin position="400"/>
        <end position="421"/>
    </location>
</feature>
<feature type="transmembrane region" description="Helical" evidence="5">
    <location>
        <begin position="373"/>
        <end position="394"/>
    </location>
</feature>
<keyword evidence="8" id="KW-1185">Reference proteome</keyword>
<feature type="transmembrane region" description="Helical" evidence="5">
    <location>
        <begin position="493"/>
        <end position="512"/>
    </location>
</feature>
<feature type="transmembrane region" description="Helical" evidence="5">
    <location>
        <begin position="21"/>
        <end position="46"/>
    </location>
</feature>
<dbReference type="FunFam" id="1.20.1740.10:FF:000010">
    <property type="entry name" value="probable cationic amino acid transporter"/>
    <property type="match status" value="1"/>
</dbReference>
<sequence length="659" mass="72001">MSNFIYRLSRKKFVTFEDTELPRVLTALDLTFLGIGSTIGVGIYVLAGQVARETAGPAVIISFLIAAIASVFAGLCYAEFGARVPKAGSAYVYTYVCIGEFIAFIIGWNLILEYAIGTASVASGYSGYVDELANKSMSQALAKAMPIDVSFLSTYPDFLAFGLSFVLALALSLGVKSSSRMNNVFTSINLFVIVFVIIAAGTQASVENWAIPEIDLYENGTCTVPLPQSMDSWGVGGFAPYGFSGIMQGAATCFFGFVGFDCVATTGEEAINPQRNIPIAISLSLLFVFLSYFGISAVLTLAVPYCMEDPHAPLVDLFEQLGWIAAKWVVSIGALFGFSASLFGAMFPLPRVVYAMANDGLLFRFLAKVSKRFHTPAIATLLSGLFSGLMAMLFELEELVNMMSIGTLLAYSIVAVCVMLLRYTDSGVCSGNSEYTLLRNMYADDDDIQSQSLSESRNHKTNYDSLGYSHRDYMKQLFNQRGLKDPTDLSSSLASYATVSYCFLALILALLLKLLENQLASVEWGAITGVVIVAILCIINVFILSRQPESKTKLSFKVPLVPWTPAISALFNLYLMCNLPVDTWIRFGIWMAIGLLLYFCYGISNSSGEYRMQGKPPPDINQSRRGIIQIGTIFDSDSEDEIYSQSNSHLKWAVNPYTL</sequence>
<name>A0AAW0W6P6_CHEQU</name>
<protein>
    <recommendedName>
        <fullName evidence="6">Cationic amino acid transporter C-terminal domain-containing protein</fullName>
    </recommendedName>
</protein>
<feature type="domain" description="Cationic amino acid transporter C-terminal" evidence="6">
    <location>
        <begin position="556"/>
        <end position="606"/>
    </location>
</feature>
<evidence type="ECO:0000313" key="8">
    <source>
        <dbReference type="Proteomes" id="UP001445076"/>
    </source>
</evidence>
<dbReference type="PANTHER" id="PTHR43243:SF105">
    <property type="entry name" value="CATIONIC AMINO ACID TRANSPORTER C-TERMINAL DOMAIN-CONTAINING PROTEIN"/>
    <property type="match status" value="1"/>
</dbReference>
<feature type="transmembrane region" description="Helical" evidence="5">
    <location>
        <begin position="158"/>
        <end position="175"/>
    </location>
</feature>
<feature type="transmembrane region" description="Helical" evidence="5">
    <location>
        <begin position="58"/>
        <end position="78"/>
    </location>
</feature>
<dbReference type="InterPro" id="IPR029485">
    <property type="entry name" value="CAT_C"/>
</dbReference>
<feature type="transmembrane region" description="Helical" evidence="5">
    <location>
        <begin position="90"/>
        <end position="111"/>
    </location>
</feature>
<feature type="transmembrane region" description="Helical" evidence="5">
    <location>
        <begin position="587"/>
        <end position="604"/>
    </location>
</feature>
<dbReference type="Gene3D" id="1.20.1740.10">
    <property type="entry name" value="Amino acid/polyamine transporter I"/>
    <property type="match status" value="2"/>
</dbReference>
<comment type="subcellular location">
    <subcellularLocation>
        <location evidence="1">Membrane</location>
        <topology evidence="1">Multi-pass membrane protein</topology>
    </subcellularLocation>
</comment>
<evidence type="ECO:0000256" key="3">
    <source>
        <dbReference type="ARBA" id="ARBA00022989"/>
    </source>
</evidence>
<dbReference type="EMBL" id="JARKIK010000084">
    <property type="protein sequence ID" value="KAK8724782.1"/>
    <property type="molecule type" value="Genomic_DNA"/>
</dbReference>
<feature type="transmembrane region" description="Helical" evidence="5">
    <location>
        <begin position="187"/>
        <end position="206"/>
    </location>
</feature>
<feature type="transmembrane region" description="Helical" evidence="5">
    <location>
        <begin position="279"/>
        <end position="305"/>
    </location>
</feature>
<dbReference type="Pfam" id="PF13520">
    <property type="entry name" value="AA_permease_2"/>
    <property type="match status" value="1"/>
</dbReference>
<reference evidence="7" key="2">
    <citation type="submission" date="2024-01" db="EMBL/GenBank/DDBJ databases">
        <authorList>
            <person name="He J."/>
            <person name="Wang M."/>
            <person name="Zheng J."/>
            <person name="Liu Z."/>
        </authorList>
    </citation>
    <scope>NUCLEOTIDE SEQUENCE</scope>
    <source>
        <strain evidence="7">ZL_2023a</strain>
        <tissue evidence="7">Muscle</tissue>
    </source>
</reference>
<dbReference type="GO" id="GO:0097638">
    <property type="term" value="P:L-arginine import across plasma membrane"/>
    <property type="evidence" value="ECO:0007669"/>
    <property type="project" value="TreeGrafter"/>
</dbReference>
<proteinExistence type="predicted"/>
<dbReference type="PANTHER" id="PTHR43243">
    <property type="entry name" value="INNER MEMBRANE TRANSPORTER YGJI-RELATED"/>
    <property type="match status" value="1"/>
</dbReference>
<feature type="transmembrane region" description="Helical" evidence="5">
    <location>
        <begin position="556"/>
        <end position="575"/>
    </location>
</feature>
<dbReference type="InterPro" id="IPR002293">
    <property type="entry name" value="AA/rel_permease1"/>
</dbReference>
<feature type="transmembrane region" description="Helical" evidence="5">
    <location>
        <begin position="238"/>
        <end position="258"/>
    </location>
</feature>
<dbReference type="Proteomes" id="UP001445076">
    <property type="component" value="Unassembled WGS sequence"/>
</dbReference>
<dbReference type="GO" id="GO:0015189">
    <property type="term" value="F:L-lysine transmembrane transporter activity"/>
    <property type="evidence" value="ECO:0007669"/>
    <property type="project" value="TreeGrafter"/>
</dbReference>
<dbReference type="AlphaFoldDB" id="A0AAW0W6P6"/>
<accession>A0AAW0W6P6</accession>
<feature type="transmembrane region" description="Helical" evidence="5">
    <location>
        <begin position="325"/>
        <end position="347"/>
    </location>
</feature>
<evidence type="ECO:0000256" key="5">
    <source>
        <dbReference type="SAM" id="Phobius"/>
    </source>
</evidence>
<evidence type="ECO:0000256" key="2">
    <source>
        <dbReference type="ARBA" id="ARBA00022692"/>
    </source>
</evidence>
<evidence type="ECO:0000259" key="6">
    <source>
        <dbReference type="Pfam" id="PF13906"/>
    </source>
</evidence>
<organism evidence="7 8">
    <name type="scientific">Cherax quadricarinatus</name>
    <name type="common">Australian red claw crayfish</name>
    <dbReference type="NCBI Taxonomy" id="27406"/>
    <lineage>
        <taxon>Eukaryota</taxon>
        <taxon>Metazoa</taxon>
        <taxon>Ecdysozoa</taxon>
        <taxon>Arthropoda</taxon>
        <taxon>Crustacea</taxon>
        <taxon>Multicrustacea</taxon>
        <taxon>Malacostraca</taxon>
        <taxon>Eumalacostraca</taxon>
        <taxon>Eucarida</taxon>
        <taxon>Decapoda</taxon>
        <taxon>Pleocyemata</taxon>
        <taxon>Astacidea</taxon>
        <taxon>Parastacoidea</taxon>
        <taxon>Parastacidae</taxon>
        <taxon>Cherax</taxon>
    </lineage>
</organism>
<evidence type="ECO:0000313" key="7">
    <source>
        <dbReference type="EMBL" id="KAK8724782.1"/>
    </source>
</evidence>
<dbReference type="GO" id="GO:0061459">
    <property type="term" value="F:L-arginine transmembrane transporter activity"/>
    <property type="evidence" value="ECO:0007669"/>
    <property type="project" value="TreeGrafter"/>
</dbReference>
<dbReference type="GO" id="GO:0000064">
    <property type="term" value="F:L-ornithine transmembrane transporter activity"/>
    <property type="evidence" value="ECO:0007669"/>
    <property type="project" value="TreeGrafter"/>
</dbReference>
<keyword evidence="3 5" id="KW-1133">Transmembrane helix</keyword>
<keyword evidence="4 5" id="KW-0472">Membrane</keyword>